<organism evidence="1 2">
    <name type="scientific">Malurus cyaneus samueli</name>
    <dbReference type="NCBI Taxonomy" id="2593467"/>
    <lineage>
        <taxon>Eukaryota</taxon>
        <taxon>Metazoa</taxon>
        <taxon>Chordata</taxon>
        <taxon>Craniata</taxon>
        <taxon>Vertebrata</taxon>
        <taxon>Euteleostomi</taxon>
        <taxon>Archelosauria</taxon>
        <taxon>Archosauria</taxon>
        <taxon>Dinosauria</taxon>
        <taxon>Saurischia</taxon>
        <taxon>Theropoda</taxon>
        <taxon>Coelurosauria</taxon>
        <taxon>Aves</taxon>
        <taxon>Neognathae</taxon>
        <taxon>Neoaves</taxon>
        <taxon>Telluraves</taxon>
        <taxon>Australaves</taxon>
        <taxon>Passeriformes</taxon>
        <taxon>Meliphagoidea</taxon>
        <taxon>Maluridae</taxon>
        <taxon>Malurus</taxon>
    </lineage>
</organism>
<name>A0A8C5TB32_9PASS</name>
<accession>A0A8C5TB32</accession>
<reference evidence="1" key="1">
    <citation type="submission" date="2025-08" db="UniProtKB">
        <authorList>
            <consortium name="Ensembl"/>
        </authorList>
    </citation>
    <scope>IDENTIFICATION</scope>
</reference>
<dbReference type="Ensembl" id="ENSMCST00000005053.1">
    <property type="protein sequence ID" value="ENSMCSP00000004940.1"/>
    <property type="gene ID" value="ENSMCSG00000003601.1"/>
</dbReference>
<evidence type="ECO:0000313" key="2">
    <source>
        <dbReference type="Proteomes" id="UP000694560"/>
    </source>
</evidence>
<dbReference type="Proteomes" id="UP000694560">
    <property type="component" value="Unplaced"/>
</dbReference>
<evidence type="ECO:0000313" key="1">
    <source>
        <dbReference type="Ensembl" id="ENSMCSP00000004940.1"/>
    </source>
</evidence>
<keyword evidence="2" id="KW-1185">Reference proteome</keyword>
<dbReference type="AlphaFoldDB" id="A0A8C5TB32"/>
<reference evidence="1" key="2">
    <citation type="submission" date="2025-09" db="UniProtKB">
        <authorList>
            <consortium name="Ensembl"/>
        </authorList>
    </citation>
    <scope>IDENTIFICATION</scope>
</reference>
<protein>
    <submittedName>
        <fullName evidence="1">Uncharacterized protein</fullName>
    </submittedName>
</protein>
<proteinExistence type="predicted"/>
<sequence length="59" mass="6151">MAGSEDPSVPILQNLGDEAAAWHLQDTFCPWGKQGDTAGQGLMTSSVAQPWGQASTSMS</sequence>